<feature type="region of interest" description="Disordered" evidence="8">
    <location>
        <begin position="1"/>
        <end position="38"/>
    </location>
</feature>
<dbReference type="PANTHER" id="PTHR43386:SF25">
    <property type="entry name" value="PEPTIDE ABC TRANSPORTER PERMEASE PROTEIN"/>
    <property type="match status" value="1"/>
</dbReference>
<dbReference type="CDD" id="cd06261">
    <property type="entry name" value="TM_PBP2"/>
    <property type="match status" value="1"/>
</dbReference>
<dbReference type="AlphaFoldDB" id="A0A849A121"/>
<evidence type="ECO:0000313" key="11">
    <source>
        <dbReference type="Proteomes" id="UP000562984"/>
    </source>
</evidence>
<proteinExistence type="inferred from homology"/>
<gene>
    <name evidence="10" type="ORF">HKD39_01095</name>
</gene>
<evidence type="ECO:0000256" key="5">
    <source>
        <dbReference type="ARBA" id="ARBA00022989"/>
    </source>
</evidence>
<evidence type="ECO:0000256" key="4">
    <source>
        <dbReference type="ARBA" id="ARBA00022692"/>
    </source>
</evidence>
<dbReference type="GO" id="GO:0055085">
    <property type="term" value="P:transmembrane transport"/>
    <property type="evidence" value="ECO:0007669"/>
    <property type="project" value="InterPro"/>
</dbReference>
<evidence type="ECO:0000256" key="3">
    <source>
        <dbReference type="ARBA" id="ARBA00022475"/>
    </source>
</evidence>
<keyword evidence="3" id="KW-1003">Cell membrane</keyword>
<feature type="transmembrane region" description="Helical" evidence="7">
    <location>
        <begin position="42"/>
        <end position="63"/>
    </location>
</feature>
<dbReference type="Gene3D" id="1.10.3720.10">
    <property type="entry name" value="MetI-like"/>
    <property type="match status" value="1"/>
</dbReference>
<evidence type="ECO:0000259" key="9">
    <source>
        <dbReference type="PROSITE" id="PS50928"/>
    </source>
</evidence>
<evidence type="ECO:0000256" key="1">
    <source>
        <dbReference type="ARBA" id="ARBA00004651"/>
    </source>
</evidence>
<evidence type="ECO:0000256" key="7">
    <source>
        <dbReference type="RuleBase" id="RU363032"/>
    </source>
</evidence>
<keyword evidence="2 7" id="KW-0813">Transport</keyword>
<evidence type="ECO:0000256" key="2">
    <source>
        <dbReference type="ARBA" id="ARBA00022448"/>
    </source>
</evidence>
<dbReference type="InterPro" id="IPR035906">
    <property type="entry name" value="MetI-like_sf"/>
</dbReference>
<keyword evidence="5 7" id="KW-1133">Transmembrane helix</keyword>
<feature type="compositionally biased region" description="Basic and acidic residues" evidence="8">
    <location>
        <begin position="18"/>
        <end position="36"/>
    </location>
</feature>
<reference evidence="10 11" key="1">
    <citation type="submission" date="2020-05" db="EMBL/GenBank/DDBJ databases">
        <title>Nakamurella sp. DB0629 isolated from air conditioner.</title>
        <authorList>
            <person name="Kim D.H."/>
            <person name="Kim D.-U."/>
        </authorList>
    </citation>
    <scope>NUCLEOTIDE SEQUENCE [LARGE SCALE GENOMIC DNA]</scope>
    <source>
        <strain evidence="10 11">DB0629</strain>
    </source>
</reference>
<dbReference type="Proteomes" id="UP000562984">
    <property type="component" value="Unassembled WGS sequence"/>
</dbReference>
<dbReference type="Pfam" id="PF00528">
    <property type="entry name" value="BPD_transp_1"/>
    <property type="match status" value="1"/>
</dbReference>
<keyword evidence="11" id="KW-1185">Reference proteome</keyword>
<sequence length="306" mass="31903">MTSSNSPAGTPPDPTLDPTRDPARDPGPDEAPDRPRNSARGLLIVGGSIVGLVLLTGIVSFFWTPFDTGYTDLANAKAGPGTAGHLLGTDRLGRDIASSLMAGARTTLYVGLVAVGIAALIGTPLGILAAMLPPRWSQFVMRCTDVMLAFPALLLALMFAAIWGGGITTAMVAIGIASIPSFIRVVRSGALVVMTSDYVQAARVAGRSRWGIAVSHVLRNVAGLVIVQASVSYAIAILAEAGLSYLGFGAGLTTPSWGLMLQESQSTLRSDPLITVWPAVAIALAVLGFNLLGDGLRDRFDPRRQR</sequence>
<name>A0A849A121_9ACTN</name>
<dbReference type="InterPro" id="IPR000515">
    <property type="entry name" value="MetI-like"/>
</dbReference>
<dbReference type="RefSeq" id="WP_171197994.1">
    <property type="nucleotide sequence ID" value="NZ_JABEND010000001.1"/>
</dbReference>
<protein>
    <submittedName>
        <fullName evidence="10">ABC transporter permease</fullName>
    </submittedName>
</protein>
<dbReference type="PROSITE" id="PS50928">
    <property type="entry name" value="ABC_TM1"/>
    <property type="match status" value="1"/>
</dbReference>
<keyword evidence="4 7" id="KW-0812">Transmembrane</keyword>
<feature type="transmembrane region" description="Helical" evidence="7">
    <location>
        <begin position="217"/>
        <end position="236"/>
    </location>
</feature>
<accession>A0A849A121</accession>
<evidence type="ECO:0000256" key="8">
    <source>
        <dbReference type="SAM" id="MobiDB-lite"/>
    </source>
</evidence>
<dbReference type="InterPro" id="IPR050366">
    <property type="entry name" value="BP-dependent_transpt_permease"/>
</dbReference>
<dbReference type="SUPFAM" id="SSF161098">
    <property type="entry name" value="MetI-like"/>
    <property type="match status" value="1"/>
</dbReference>
<feature type="transmembrane region" description="Helical" evidence="7">
    <location>
        <begin position="169"/>
        <end position="186"/>
    </location>
</feature>
<feature type="transmembrane region" description="Helical" evidence="7">
    <location>
        <begin position="144"/>
        <end position="163"/>
    </location>
</feature>
<organism evidence="10 11">
    <name type="scientific">Nakamurella aerolata</name>
    <dbReference type="NCBI Taxonomy" id="1656892"/>
    <lineage>
        <taxon>Bacteria</taxon>
        <taxon>Bacillati</taxon>
        <taxon>Actinomycetota</taxon>
        <taxon>Actinomycetes</taxon>
        <taxon>Nakamurellales</taxon>
        <taxon>Nakamurellaceae</taxon>
        <taxon>Nakamurella</taxon>
    </lineage>
</organism>
<feature type="transmembrane region" description="Helical" evidence="7">
    <location>
        <begin position="273"/>
        <end position="292"/>
    </location>
</feature>
<dbReference type="EMBL" id="JABEND010000001">
    <property type="protein sequence ID" value="NNG34339.1"/>
    <property type="molecule type" value="Genomic_DNA"/>
</dbReference>
<evidence type="ECO:0000313" key="10">
    <source>
        <dbReference type="EMBL" id="NNG34339.1"/>
    </source>
</evidence>
<comment type="similarity">
    <text evidence="7">Belongs to the binding-protein-dependent transport system permease family.</text>
</comment>
<keyword evidence="6 7" id="KW-0472">Membrane</keyword>
<feature type="domain" description="ABC transmembrane type-1" evidence="9">
    <location>
        <begin position="104"/>
        <end position="293"/>
    </location>
</feature>
<dbReference type="PANTHER" id="PTHR43386">
    <property type="entry name" value="OLIGOPEPTIDE TRANSPORT SYSTEM PERMEASE PROTEIN APPC"/>
    <property type="match status" value="1"/>
</dbReference>
<dbReference type="GO" id="GO:0005886">
    <property type="term" value="C:plasma membrane"/>
    <property type="evidence" value="ECO:0007669"/>
    <property type="project" value="UniProtKB-SubCell"/>
</dbReference>
<comment type="subcellular location">
    <subcellularLocation>
        <location evidence="1 7">Cell membrane</location>
        <topology evidence="1 7">Multi-pass membrane protein</topology>
    </subcellularLocation>
</comment>
<feature type="transmembrane region" description="Helical" evidence="7">
    <location>
        <begin position="108"/>
        <end position="132"/>
    </location>
</feature>
<evidence type="ECO:0000256" key="6">
    <source>
        <dbReference type="ARBA" id="ARBA00023136"/>
    </source>
</evidence>
<comment type="caution">
    <text evidence="10">The sequence shown here is derived from an EMBL/GenBank/DDBJ whole genome shotgun (WGS) entry which is preliminary data.</text>
</comment>